<organism evidence="2 3">
    <name type="scientific">Clitoria ternatea</name>
    <name type="common">Butterfly pea</name>
    <dbReference type="NCBI Taxonomy" id="43366"/>
    <lineage>
        <taxon>Eukaryota</taxon>
        <taxon>Viridiplantae</taxon>
        <taxon>Streptophyta</taxon>
        <taxon>Embryophyta</taxon>
        <taxon>Tracheophyta</taxon>
        <taxon>Spermatophyta</taxon>
        <taxon>Magnoliopsida</taxon>
        <taxon>eudicotyledons</taxon>
        <taxon>Gunneridae</taxon>
        <taxon>Pentapetalae</taxon>
        <taxon>rosids</taxon>
        <taxon>fabids</taxon>
        <taxon>Fabales</taxon>
        <taxon>Fabaceae</taxon>
        <taxon>Papilionoideae</taxon>
        <taxon>50 kb inversion clade</taxon>
        <taxon>NPAAA clade</taxon>
        <taxon>indigoferoid/millettioid clade</taxon>
        <taxon>Phaseoleae</taxon>
        <taxon>Clitoria</taxon>
    </lineage>
</organism>
<sequence length="93" mass="10776">MQETFPHIFMIFTDRLNLYLSSITIDDFTLCHLFLFNLTGLHSWKQNSLIVMSRLHFATITCLTLAFTASPLLFFFFPHALSAPTLNQFQDSI</sequence>
<evidence type="ECO:0000256" key="1">
    <source>
        <dbReference type="SAM" id="Phobius"/>
    </source>
</evidence>
<gene>
    <name evidence="2" type="ORF">RJT34_03104</name>
</gene>
<reference evidence="2 3" key="1">
    <citation type="submission" date="2024-01" db="EMBL/GenBank/DDBJ databases">
        <title>The genomes of 5 underutilized Papilionoideae crops provide insights into root nodulation and disease resistance.</title>
        <authorList>
            <person name="Yuan L."/>
        </authorList>
    </citation>
    <scope>NUCLEOTIDE SEQUENCE [LARGE SCALE GENOMIC DNA]</scope>
    <source>
        <strain evidence="2">LY-2023</strain>
        <tissue evidence="2">Leaf</tissue>
    </source>
</reference>
<name>A0AAN9KJQ7_CLITE</name>
<evidence type="ECO:0000313" key="3">
    <source>
        <dbReference type="Proteomes" id="UP001359559"/>
    </source>
</evidence>
<dbReference type="Proteomes" id="UP001359559">
    <property type="component" value="Unassembled WGS sequence"/>
</dbReference>
<comment type="caution">
    <text evidence="2">The sequence shown here is derived from an EMBL/GenBank/DDBJ whole genome shotgun (WGS) entry which is preliminary data.</text>
</comment>
<dbReference type="EMBL" id="JAYKXN010000001">
    <property type="protein sequence ID" value="KAK7318404.1"/>
    <property type="molecule type" value="Genomic_DNA"/>
</dbReference>
<proteinExistence type="predicted"/>
<feature type="transmembrane region" description="Helical" evidence="1">
    <location>
        <begin position="57"/>
        <end position="77"/>
    </location>
</feature>
<keyword evidence="1" id="KW-0812">Transmembrane</keyword>
<evidence type="ECO:0000313" key="2">
    <source>
        <dbReference type="EMBL" id="KAK7318404.1"/>
    </source>
</evidence>
<keyword evidence="1" id="KW-0472">Membrane</keyword>
<protein>
    <submittedName>
        <fullName evidence="2">Uncharacterized protein</fullName>
    </submittedName>
</protein>
<keyword evidence="3" id="KW-1185">Reference proteome</keyword>
<keyword evidence="1" id="KW-1133">Transmembrane helix</keyword>
<dbReference type="AlphaFoldDB" id="A0AAN9KJQ7"/>
<accession>A0AAN9KJQ7</accession>